<sequence>MIVLGVASQLVSLAGCPFVNLLVMDNFNILNNPGCTPPADAGGLPRTPDSPRIKVEPVQVLEPSPAPIDLSEFDPVQTLLDISSAHIDELWALLCCEDPEDGRSKVGLD</sequence>
<protein>
    <submittedName>
        <fullName evidence="1">Unnamed protein product</fullName>
    </submittedName>
</protein>
<organism evidence="1 2">
    <name type="scientific">Phytophthora fragariaefolia</name>
    <dbReference type="NCBI Taxonomy" id="1490495"/>
    <lineage>
        <taxon>Eukaryota</taxon>
        <taxon>Sar</taxon>
        <taxon>Stramenopiles</taxon>
        <taxon>Oomycota</taxon>
        <taxon>Peronosporomycetes</taxon>
        <taxon>Peronosporales</taxon>
        <taxon>Peronosporaceae</taxon>
        <taxon>Phytophthora</taxon>
    </lineage>
</organism>
<accession>A0A9W6WYE0</accession>
<dbReference type="Proteomes" id="UP001165121">
    <property type="component" value="Unassembled WGS sequence"/>
</dbReference>
<gene>
    <name evidence="1" type="ORF">Pfra01_000279800</name>
</gene>
<proteinExistence type="predicted"/>
<reference evidence="1" key="1">
    <citation type="submission" date="2023-04" db="EMBL/GenBank/DDBJ databases">
        <title>Phytophthora fragariaefolia NBRC 109709.</title>
        <authorList>
            <person name="Ichikawa N."/>
            <person name="Sato H."/>
            <person name="Tonouchi N."/>
        </authorList>
    </citation>
    <scope>NUCLEOTIDE SEQUENCE</scope>
    <source>
        <strain evidence="1">NBRC 109709</strain>
    </source>
</reference>
<evidence type="ECO:0000313" key="1">
    <source>
        <dbReference type="EMBL" id="GMF21319.1"/>
    </source>
</evidence>
<dbReference type="EMBL" id="BSXT01000224">
    <property type="protein sequence ID" value="GMF21319.1"/>
    <property type="molecule type" value="Genomic_DNA"/>
</dbReference>
<dbReference type="AlphaFoldDB" id="A0A9W6WYE0"/>
<keyword evidence="2" id="KW-1185">Reference proteome</keyword>
<evidence type="ECO:0000313" key="2">
    <source>
        <dbReference type="Proteomes" id="UP001165121"/>
    </source>
</evidence>
<name>A0A9W6WYE0_9STRA</name>
<comment type="caution">
    <text evidence="1">The sequence shown here is derived from an EMBL/GenBank/DDBJ whole genome shotgun (WGS) entry which is preliminary data.</text>
</comment>